<dbReference type="RefSeq" id="XP_046078086.1">
    <property type="nucleotide sequence ID" value="XM_046214889.1"/>
</dbReference>
<gene>
    <name evidence="2" type="ORF">BGW36DRAFT_367626</name>
</gene>
<dbReference type="CDD" id="cd01741">
    <property type="entry name" value="GATase1_1"/>
    <property type="match status" value="1"/>
</dbReference>
<organism evidence="2 3">
    <name type="scientific">Talaromyces proteolyticus</name>
    <dbReference type="NCBI Taxonomy" id="1131652"/>
    <lineage>
        <taxon>Eukaryota</taxon>
        <taxon>Fungi</taxon>
        <taxon>Dikarya</taxon>
        <taxon>Ascomycota</taxon>
        <taxon>Pezizomycotina</taxon>
        <taxon>Eurotiomycetes</taxon>
        <taxon>Eurotiomycetidae</taxon>
        <taxon>Eurotiales</taxon>
        <taxon>Trichocomaceae</taxon>
        <taxon>Talaromyces</taxon>
        <taxon>Talaromyces sect. Bacilispori</taxon>
    </lineage>
</organism>
<dbReference type="AlphaFoldDB" id="A0AAD4L2M3"/>
<feature type="domain" description="Glutamine amidotransferase" evidence="1">
    <location>
        <begin position="60"/>
        <end position="202"/>
    </location>
</feature>
<dbReference type="InterPro" id="IPR017926">
    <property type="entry name" value="GATASE"/>
</dbReference>
<dbReference type="PANTHER" id="PTHR42695">
    <property type="entry name" value="GLUTAMINE AMIDOTRANSFERASE YLR126C-RELATED"/>
    <property type="match status" value="1"/>
</dbReference>
<dbReference type="GO" id="GO:0005634">
    <property type="term" value="C:nucleus"/>
    <property type="evidence" value="ECO:0007669"/>
    <property type="project" value="TreeGrafter"/>
</dbReference>
<dbReference type="Proteomes" id="UP001201262">
    <property type="component" value="Unassembled WGS sequence"/>
</dbReference>
<accession>A0AAD4L2M3</accession>
<dbReference type="PANTHER" id="PTHR42695:SF5">
    <property type="entry name" value="GLUTAMINE AMIDOTRANSFERASE YLR126C-RELATED"/>
    <property type="match status" value="1"/>
</dbReference>
<keyword evidence="3" id="KW-1185">Reference proteome</keyword>
<dbReference type="Gene3D" id="3.40.50.880">
    <property type="match status" value="1"/>
</dbReference>
<comment type="caution">
    <text evidence="2">The sequence shown here is derived from an EMBL/GenBank/DDBJ whole genome shotgun (WGS) entry which is preliminary data.</text>
</comment>
<dbReference type="PROSITE" id="PS51273">
    <property type="entry name" value="GATASE_TYPE_1"/>
    <property type="match status" value="1"/>
</dbReference>
<dbReference type="EMBL" id="JAJTJA010000001">
    <property type="protein sequence ID" value="KAH8705465.1"/>
    <property type="molecule type" value="Genomic_DNA"/>
</dbReference>
<evidence type="ECO:0000259" key="1">
    <source>
        <dbReference type="Pfam" id="PF00117"/>
    </source>
</evidence>
<dbReference type="Pfam" id="PF00117">
    <property type="entry name" value="GATase"/>
    <property type="match status" value="1"/>
</dbReference>
<dbReference type="InterPro" id="IPR044992">
    <property type="entry name" value="ChyE-like"/>
</dbReference>
<reference evidence="2" key="1">
    <citation type="submission" date="2021-12" db="EMBL/GenBank/DDBJ databases">
        <title>Convergent genome expansion in fungi linked to evolution of root-endophyte symbiosis.</title>
        <authorList>
            <consortium name="DOE Joint Genome Institute"/>
            <person name="Ke Y.-H."/>
            <person name="Bonito G."/>
            <person name="Liao H.-L."/>
            <person name="Looney B."/>
            <person name="Rojas-Flechas A."/>
            <person name="Nash J."/>
            <person name="Hameed K."/>
            <person name="Schadt C."/>
            <person name="Martin F."/>
            <person name="Crous P.W."/>
            <person name="Miettinen O."/>
            <person name="Magnuson J.K."/>
            <person name="Labbe J."/>
            <person name="Jacobson D."/>
            <person name="Doktycz M.J."/>
            <person name="Veneault-Fourrey C."/>
            <person name="Kuo A."/>
            <person name="Mondo S."/>
            <person name="Calhoun S."/>
            <person name="Riley R."/>
            <person name="Ohm R."/>
            <person name="LaButti K."/>
            <person name="Andreopoulos B."/>
            <person name="Pangilinan J."/>
            <person name="Nolan M."/>
            <person name="Tritt A."/>
            <person name="Clum A."/>
            <person name="Lipzen A."/>
            <person name="Daum C."/>
            <person name="Barry K."/>
            <person name="Grigoriev I.V."/>
            <person name="Vilgalys R."/>
        </authorList>
    </citation>
    <scope>NUCLEOTIDE SEQUENCE</scope>
    <source>
        <strain evidence="2">PMI_201</strain>
    </source>
</reference>
<dbReference type="InterPro" id="IPR029062">
    <property type="entry name" value="Class_I_gatase-like"/>
</dbReference>
<sequence>MRPPLRIAILECDTPADKVKAKYGTYGDIFERLLKSSALSLGEINPDTDLAISKFDIVNDTKYPNIDDIDAVLLTGSKHDSFADVPWINTLVEFTKKVYSDERVRLIGVCFGHQIIGRALGVPVGRSDIGWEVAVCEVDLTEKGKELFGKEKLYIHQMHRDIVGAWPKGVEPLGTSPRCTVQGMYAAQKLITVQGHPEFNSEIMLEILDGRHKLGIFSAEVYNEASSRAANVHDGLAVGAAFLKFLLDD</sequence>
<dbReference type="GeneID" id="70245176"/>
<protein>
    <submittedName>
        <fullName evidence="2">Class I glutamine amidotransferase-like protein</fullName>
    </submittedName>
</protein>
<proteinExistence type="predicted"/>
<keyword evidence="2" id="KW-0315">Glutamine amidotransferase</keyword>
<dbReference type="SUPFAM" id="SSF52317">
    <property type="entry name" value="Class I glutamine amidotransferase-like"/>
    <property type="match status" value="1"/>
</dbReference>
<dbReference type="GO" id="GO:0005829">
    <property type="term" value="C:cytosol"/>
    <property type="evidence" value="ECO:0007669"/>
    <property type="project" value="TreeGrafter"/>
</dbReference>
<evidence type="ECO:0000313" key="2">
    <source>
        <dbReference type="EMBL" id="KAH8705465.1"/>
    </source>
</evidence>
<name>A0AAD4L2M3_9EURO</name>
<evidence type="ECO:0000313" key="3">
    <source>
        <dbReference type="Proteomes" id="UP001201262"/>
    </source>
</evidence>